<evidence type="ECO:0000259" key="2">
    <source>
        <dbReference type="Pfam" id="PF08450"/>
    </source>
</evidence>
<evidence type="ECO:0000256" key="1">
    <source>
        <dbReference type="ARBA" id="ARBA00008853"/>
    </source>
</evidence>
<dbReference type="EMBL" id="UINC01049991">
    <property type="protein sequence ID" value="SVB62427.1"/>
    <property type="molecule type" value="Genomic_DNA"/>
</dbReference>
<sequence length="298" mass="33306">MKKAELFNDCKNHLGEGVLWSKQQETLYWLDVPMPSRLFKLNMKNNKLSIFDMPEMITSMSVRSNGDLLIASHHGINNFNFENKKLEKILDLEPDLPKNRCNDGASDAHGRFWIGTMQNNISPEATDIEIKENSGNLYCVNHDLSFKKFESDIGVSNTLAWSPDNTKFYFTDTLTGIIFSYDFDLEKGEISNKQEFAKHDRGYPDGATVDSEGGLWSCRWGGSCVIRFDPNGKVDEIVEVPVESVTSCTFGGENLDTLFITTARWGMTQEQIDNKPSAGGLFSVKPGVTGVADNQFGG</sequence>
<reference evidence="3" key="1">
    <citation type="submission" date="2018-05" db="EMBL/GenBank/DDBJ databases">
        <authorList>
            <person name="Lanie J.A."/>
            <person name="Ng W.-L."/>
            <person name="Kazmierczak K.M."/>
            <person name="Andrzejewski T.M."/>
            <person name="Davidsen T.M."/>
            <person name="Wayne K.J."/>
            <person name="Tettelin H."/>
            <person name="Glass J.I."/>
            <person name="Rusch D."/>
            <person name="Podicherti R."/>
            <person name="Tsui H.-C.T."/>
            <person name="Winkler M.E."/>
        </authorList>
    </citation>
    <scope>NUCLEOTIDE SEQUENCE</scope>
</reference>
<dbReference type="PRINTS" id="PR01790">
    <property type="entry name" value="SMP30FAMILY"/>
</dbReference>
<gene>
    <name evidence="3" type="ORF">METZ01_LOCUS215281</name>
</gene>
<dbReference type="PANTHER" id="PTHR10907:SF47">
    <property type="entry name" value="REGUCALCIN"/>
    <property type="match status" value="1"/>
</dbReference>
<proteinExistence type="inferred from homology"/>
<comment type="similarity">
    <text evidence="1">Belongs to the SMP-30/CGR1 family.</text>
</comment>
<dbReference type="PANTHER" id="PTHR10907">
    <property type="entry name" value="REGUCALCIN"/>
    <property type="match status" value="1"/>
</dbReference>
<protein>
    <recommendedName>
        <fullName evidence="2">SMP-30/Gluconolactonase/LRE-like region domain-containing protein</fullName>
    </recommendedName>
</protein>
<dbReference type="GO" id="GO:0004341">
    <property type="term" value="F:gluconolactonase activity"/>
    <property type="evidence" value="ECO:0007669"/>
    <property type="project" value="TreeGrafter"/>
</dbReference>
<dbReference type="GO" id="GO:0019853">
    <property type="term" value="P:L-ascorbic acid biosynthetic process"/>
    <property type="evidence" value="ECO:0007669"/>
    <property type="project" value="TreeGrafter"/>
</dbReference>
<dbReference type="InterPro" id="IPR013658">
    <property type="entry name" value="SGL"/>
</dbReference>
<dbReference type="InterPro" id="IPR005511">
    <property type="entry name" value="SMP-30"/>
</dbReference>
<dbReference type="InterPro" id="IPR011042">
    <property type="entry name" value="6-blade_b-propeller_TolB-like"/>
</dbReference>
<feature type="domain" description="SMP-30/Gluconolactonase/LRE-like region" evidence="2">
    <location>
        <begin position="14"/>
        <end position="264"/>
    </location>
</feature>
<dbReference type="AlphaFoldDB" id="A0A382FJZ2"/>
<dbReference type="Gene3D" id="2.120.10.30">
    <property type="entry name" value="TolB, C-terminal domain"/>
    <property type="match status" value="1"/>
</dbReference>
<dbReference type="Pfam" id="PF08450">
    <property type="entry name" value="SGL"/>
    <property type="match status" value="1"/>
</dbReference>
<organism evidence="3">
    <name type="scientific">marine metagenome</name>
    <dbReference type="NCBI Taxonomy" id="408172"/>
    <lineage>
        <taxon>unclassified sequences</taxon>
        <taxon>metagenomes</taxon>
        <taxon>ecological metagenomes</taxon>
    </lineage>
</organism>
<accession>A0A382FJZ2</accession>
<dbReference type="SUPFAM" id="SSF63829">
    <property type="entry name" value="Calcium-dependent phosphotriesterase"/>
    <property type="match status" value="1"/>
</dbReference>
<name>A0A382FJZ2_9ZZZZ</name>
<dbReference type="GO" id="GO:0005509">
    <property type="term" value="F:calcium ion binding"/>
    <property type="evidence" value="ECO:0007669"/>
    <property type="project" value="TreeGrafter"/>
</dbReference>
<evidence type="ECO:0000313" key="3">
    <source>
        <dbReference type="EMBL" id="SVB62427.1"/>
    </source>
</evidence>